<reference evidence="1" key="1">
    <citation type="submission" date="2022-10" db="EMBL/GenBank/DDBJ databases">
        <title>Culturing micro-colonial fungi from biological soil crusts in the Mojave desert and describing Neophaeococcomyces mojavensis, and introducing the new genera and species Taxawa tesnikishii.</title>
        <authorList>
            <person name="Kurbessoian T."/>
            <person name="Stajich J.E."/>
        </authorList>
    </citation>
    <scope>NUCLEOTIDE SEQUENCE</scope>
    <source>
        <strain evidence="1">JES_115</strain>
    </source>
</reference>
<evidence type="ECO:0000313" key="2">
    <source>
        <dbReference type="Proteomes" id="UP001172680"/>
    </source>
</evidence>
<gene>
    <name evidence="1" type="ORF">H2199_007786</name>
</gene>
<dbReference type="EMBL" id="JAPDRP010000024">
    <property type="protein sequence ID" value="KAJ9636792.1"/>
    <property type="molecule type" value="Genomic_DNA"/>
</dbReference>
<keyword evidence="2" id="KW-1185">Reference proteome</keyword>
<comment type="caution">
    <text evidence="1">The sequence shown here is derived from an EMBL/GenBank/DDBJ whole genome shotgun (WGS) entry which is preliminary data.</text>
</comment>
<proteinExistence type="predicted"/>
<evidence type="ECO:0000313" key="1">
    <source>
        <dbReference type="EMBL" id="KAJ9636792.1"/>
    </source>
</evidence>
<sequence>MTTIRQYPPQLHAQPQPFDYISSGGPYNSLPASPRLSQRGGLATHEYLAPEQQLPQHYAHPLQRNNSYPAQGSTNDGRTSSKQSENMLRRKTPNGILTAAYDGTSVEQTDKPHAMKHILLPVTAAGAPNMASSFHGFRQELPLRTPSFSRDMYTFGSQQNAVSAWNSSVQSGLDTAGSKWTNPQQILPQIDSMLNQVPPQPPQVPYAQYGSYFCGNMQYPMQSQFAPTVSNEQGPYGPYWPNGTFVPYRPAALRDPRFQHIAANWTANQITPYFNRATESWQQPGDLAANPIAAQKVHAQYQTRRAALNTRRSSGQQSSNRPNIYPKPPRQPNSNFTFPPTARTRSNNDAQLSQSATQQGDISSSQIVNQAVALQRPGQLHSRSHSLWSSGNNEHTRPDAQRRLSWQQGLSGTTPLQSAAQPPRTLRRTSGLSVSTTYPPINPEINVTAKAASALETLTSMVQDSAWNWVDGMLVGGCLAYALGEYQKALAWYSKILDIDPDHAEAISNLAATLLALNHRSEAERYWLRAIKLRPSYFEAVEHLIGLLCSDQRGRDAVNIIDFVERSLRYTPKRDSVRSADGQSERSTSDGRSPSLSDASDRAFFDFDSEMDGYLGETRQLPGSTQEGFGSSGYAIPGSENGRILALVHAKGNMLYALGDNIGAAKAFESAVLIGAGRHIQGIGGLINHILNVVGQDTSERLITGQKYQRSSDPILLPPDKALLTARLCFPNHGELPGLRYVSAEGMALKAAVSTTSNSLLSLAKIFQDGMVSNSPKSASYQTTYGVREILALYYLSLSLQPSPSTANNVGILLASVQSSQQPKQSTLPARDSPVIPGIAPGSGIALALAYYNYGLLLDSRHAHLFTNLGSLLKDIGQLSAAIKMYEQAVACDGNFDIALANLANAVKDQGRISDAITYYKRAVKASPDFAEAVCGLANALNSVCAWAGRGGIAADGGKRDRWHVDENGMLLDAKLPGASSSGWIKRVVDLVEKQLADGEEWGRGSLDNTFLRGIIRHLSVDASDSHSITEKEGSMRRTLASWSNQRWEGARLVRLAERVIRRLGWQWYQDRYVARVQRPSAVYARPRLPSALPVPAAPTVLPFHTFTCPMSAKQIRLISQRNALRISTSALKAPWLPPTVYPPPPPPNPYLKVGYVSSDFNNHPLAHLMQSVFGLHDTKKVKAYCYATTAGDNSVHRQQIEREAPVFYDASSWPAEKLVGQIVRDGIHILVNLNGYTRGARNEVFAARPAPIHMSFMGFAGTLGAEWCDYLLADETAIPLDTLRPWRRNVDLEDQLVDDNSGGEQEDWVYGENIIFCRDTFFCCDHRQSAPDAKDERLDWEGEMKRRYEMRKELFPQLKEGTIILGNFNQLYKIDPTTFRTWLRILSRLPNAILWLLRFPDLGESELLSTARAWAGRDVASRILFTDVAPKNQHIARAAICDLFLDTPECNAHTTAADVLWSGTPLLTRPRYKYKMCSRMAASILKGALPRGSEGERAAGELIAESEEEYEECAVRLAGGSNLALGTSEFHADFTAGSTYSTNWTITSGIPVSYGQRGAEFTINKQGDSPTIQTDFYIFFGLVEIKMMAAPGTGIVSSIVMQSDDLDEIDWEFLGGDTVQVQTNYFGKGYTGSYDRGGFSPVSAPQSTFHTYTIEWTSSAITWSIDGTVVRTLTYTAANIGATNYFPQTPMQVKLGIWAGGDPSNAPGTVQWAGGRTDYARGPFTMFVKSVKIVNYNPGTVYQYGDRSGSWESIQIVRGSDASSALTEPE</sequence>
<name>A0ACC2YN46_9PEZI</name>
<organism evidence="1 2">
    <name type="scientific">Coniosporium tulheliwenetii</name>
    <dbReference type="NCBI Taxonomy" id="3383036"/>
    <lineage>
        <taxon>Eukaryota</taxon>
        <taxon>Fungi</taxon>
        <taxon>Dikarya</taxon>
        <taxon>Ascomycota</taxon>
        <taxon>Pezizomycotina</taxon>
        <taxon>Dothideomycetes</taxon>
        <taxon>Dothideomycetes incertae sedis</taxon>
        <taxon>Coniosporium</taxon>
    </lineage>
</organism>
<accession>A0ACC2YN46</accession>
<protein>
    <submittedName>
        <fullName evidence="1">Uncharacterized protein</fullName>
    </submittedName>
</protein>
<dbReference type="Proteomes" id="UP001172680">
    <property type="component" value="Unassembled WGS sequence"/>
</dbReference>